<gene>
    <name evidence="4" type="ORF">Rsub_06935</name>
</gene>
<dbReference type="InterPro" id="IPR014044">
    <property type="entry name" value="CAP_dom"/>
</dbReference>
<dbReference type="OrthoDB" id="1472065at2759"/>
<feature type="signal peptide" evidence="2">
    <location>
        <begin position="1"/>
        <end position="30"/>
    </location>
</feature>
<evidence type="ECO:0000256" key="2">
    <source>
        <dbReference type="SAM" id="SignalP"/>
    </source>
</evidence>
<dbReference type="GO" id="GO:0005576">
    <property type="term" value="C:extracellular region"/>
    <property type="evidence" value="ECO:0007669"/>
    <property type="project" value="InterPro"/>
</dbReference>
<dbReference type="PROSITE" id="PS50927">
    <property type="entry name" value="BULB_LECTIN"/>
    <property type="match status" value="1"/>
</dbReference>
<dbReference type="InterPro" id="IPR001283">
    <property type="entry name" value="CRISP-related"/>
</dbReference>
<dbReference type="PROSITE" id="PS01009">
    <property type="entry name" value="CRISP_1"/>
    <property type="match status" value="1"/>
</dbReference>
<dbReference type="PANTHER" id="PTHR10334">
    <property type="entry name" value="CYSTEINE-RICH SECRETORY PROTEIN-RELATED"/>
    <property type="match status" value="1"/>
</dbReference>
<dbReference type="AlphaFoldDB" id="A0A2V0P8U6"/>
<protein>
    <recommendedName>
        <fullName evidence="3">Bulb-type lectin domain-containing protein</fullName>
    </recommendedName>
</protein>
<name>A0A2V0P8U6_9CHLO</name>
<feature type="chain" id="PRO_5016014382" description="Bulb-type lectin domain-containing protein" evidence="2">
    <location>
        <begin position="31"/>
        <end position="397"/>
    </location>
</feature>
<dbReference type="SUPFAM" id="SSF55797">
    <property type="entry name" value="PR-1-like"/>
    <property type="match status" value="1"/>
</dbReference>
<keyword evidence="5" id="KW-1185">Reference proteome</keyword>
<dbReference type="Proteomes" id="UP000247498">
    <property type="component" value="Unassembled WGS sequence"/>
</dbReference>
<keyword evidence="2" id="KW-0732">Signal</keyword>
<comment type="caution">
    <text evidence="4">The sequence shown here is derived from an EMBL/GenBank/DDBJ whole genome shotgun (WGS) entry which is preliminary data.</text>
</comment>
<feature type="domain" description="Bulb-type lectin" evidence="3">
    <location>
        <begin position="279"/>
        <end position="391"/>
    </location>
</feature>
<dbReference type="InterPro" id="IPR035940">
    <property type="entry name" value="CAP_sf"/>
</dbReference>
<sequence>MAPLRPRSRRWAACALAIVALLAAAAAAAAQEPADTDTTDPETLAAFDADVVSISSSSAFLDNGDSDPLLGPEDGQPEPGEPGDEWRAGRPRRVTKSQARRAAKAPAAAELALAQAGEGAVTPMAMASTYSVLLSRHNGWRRAHSAGALNWANKCKFQHSSGNYGENLYATSSTQVARAVDGSFYAWYNEIKDYDFSKPDFGYNTGHFTQVVWKGSTKIGCGYKLCPTLAGWAPGRIIVVCQYSPPGNVIGAFAANVKPLCASPVDGKAIISPDAALVSGGACLEADATKQKCLRSAGKRFFFCINPTGGLAAFDCRDQFWNRTTLAPKTKPFKLCLQDDANLVARDGAGKAYWSSNTKGKGTAPLKAFVGNDGDFKVLDKGSVRVWGTGARGGNLV</sequence>
<feature type="region of interest" description="Disordered" evidence="1">
    <location>
        <begin position="63"/>
        <end position="101"/>
    </location>
</feature>
<reference evidence="4 5" key="1">
    <citation type="journal article" date="2018" name="Sci. Rep.">
        <title>Raphidocelis subcapitata (=Pseudokirchneriella subcapitata) provides an insight into genome evolution and environmental adaptations in the Sphaeropleales.</title>
        <authorList>
            <person name="Suzuki S."/>
            <person name="Yamaguchi H."/>
            <person name="Nakajima N."/>
            <person name="Kawachi M."/>
        </authorList>
    </citation>
    <scope>NUCLEOTIDE SEQUENCE [LARGE SCALE GENOMIC DNA]</scope>
    <source>
        <strain evidence="4 5">NIES-35</strain>
    </source>
</reference>
<dbReference type="SMART" id="SM00198">
    <property type="entry name" value="SCP"/>
    <property type="match status" value="1"/>
</dbReference>
<dbReference type="SUPFAM" id="SSF51110">
    <property type="entry name" value="alpha-D-mannose-specific plant lectins"/>
    <property type="match status" value="1"/>
</dbReference>
<accession>A0A2V0P8U6</accession>
<proteinExistence type="predicted"/>
<dbReference type="InterPro" id="IPR018244">
    <property type="entry name" value="Allrgn_V5/Tpx1_CS"/>
</dbReference>
<evidence type="ECO:0000313" key="4">
    <source>
        <dbReference type="EMBL" id="GBF94313.1"/>
    </source>
</evidence>
<evidence type="ECO:0000256" key="1">
    <source>
        <dbReference type="SAM" id="MobiDB-lite"/>
    </source>
</evidence>
<dbReference type="InterPro" id="IPR001480">
    <property type="entry name" value="Bulb-type_lectin_dom"/>
</dbReference>
<dbReference type="STRING" id="307507.A0A2V0P8U6"/>
<evidence type="ECO:0000313" key="5">
    <source>
        <dbReference type="Proteomes" id="UP000247498"/>
    </source>
</evidence>
<dbReference type="PROSITE" id="PS01010">
    <property type="entry name" value="CRISP_2"/>
    <property type="match status" value="1"/>
</dbReference>
<dbReference type="Gene3D" id="2.90.10.30">
    <property type="match status" value="1"/>
</dbReference>
<feature type="compositionally biased region" description="Basic residues" evidence="1">
    <location>
        <begin position="89"/>
        <end position="101"/>
    </location>
</feature>
<evidence type="ECO:0000259" key="3">
    <source>
        <dbReference type="PROSITE" id="PS50927"/>
    </source>
</evidence>
<organism evidence="4 5">
    <name type="scientific">Raphidocelis subcapitata</name>
    <dbReference type="NCBI Taxonomy" id="307507"/>
    <lineage>
        <taxon>Eukaryota</taxon>
        <taxon>Viridiplantae</taxon>
        <taxon>Chlorophyta</taxon>
        <taxon>core chlorophytes</taxon>
        <taxon>Chlorophyceae</taxon>
        <taxon>CS clade</taxon>
        <taxon>Sphaeropleales</taxon>
        <taxon>Selenastraceae</taxon>
        <taxon>Raphidocelis</taxon>
    </lineage>
</organism>
<dbReference type="Pfam" id="PF00188">
    <property type="entry name" value="CAP"/>
    <property type="match status" value="1"/>
</dbReference>
<dbReference type="PRINTS" id="PR00837">
    <property type="entry name" value="V5TPXLIKE"/>
</dbReference>
<dbReference type="Gene3D" id="3.40.33.10">
    <property type="entry name" value="CAP"/>
    <property type="match status" value="1"/>
</dbReference>
<dbReference type="InParanoid" id="A0A2V0P8U6"/>
<dbReference type="InterPro" id="IPR036426">
    <property type="entry name" value="Bulb-type_lectin_dom_sf"/>
</dbReference>
<dbReference type="EMBL" id="BDRX01000050">
    <property type="protein sequence ID" value="GBF94313.1"/>
    <property type="molecule type" value="Genomic_DNA"/>
</dbReference>